<dbReference type="AlphaFoldDB" id="A0ABD1LLD7"/>
<accession>A0ABD1LLD7</accession>
<dbReference type="Proteomes" id="UP001603857">
    <property type="component" value="Unassembled WGS sequence"/>
</dbReference>
<comment type="caution">
    <text evidence="1">The sequence shown here is derived from an EMBL/GenBank/DDBJ whole genome shotgun (WGS) entry which is preliminary data.</text>
</comment>
<dbReference type="PANTHER" id="PTHR32099">
    <property type="entry name" value="CYSTEINE-RICH REPEAT SECRETORY PROTEIN"/>
    <property type="match status" value="1"/>
</dbReference>
<dbReference type="InterPro" id="IPR038408">
    <property type="entry name" value="GNK2_sf"/>
</dbReference>
<evidence type="ECO:0000313" key="2">
    <source>
        <dbReference type="Proteomes" id="UP001603857"/>
    </source>
</evidence>
<proteinExistence type="predicted"/>
<evidence type="ECO:0000313" key="1">
    <source>
        <dbReference type="EMBL" id="KAL2324341.1"/>
    </source>
</evidence>
<dbReference type="EMBL" id="JBGMDY010000008">
    <property type="protein sequence ID" value="KAL2324341.1"/>
    <property type="molecule type" value="Genomic_DNA"/>
</dbReference>
<name>A0ABD1LLD7_9FABA</name>
<dbReference type="Gene3D" id="3.30.430.20">
    <property type="entry name" value="Gnk2 domain, C-X8-C-X2-C motif"/>
    <property type="match status" value="1"/>
</dbReference>
<organism evidence="1 2">
    <name type="scientific">Flemingia macrophylla</name>
    <dbReference type="NCBI Taxonomy" id="520843"/>
    <lineage>
        <taxon>Eukaryota</taxon>
        <taxon>Viridiplantae</taxon>
        <taxon>Streptophyta</taxon>
        <taxon>Embryophyta</taxon>
        <taxon>Tracheophyta</taxon>
        <taxon>Spermatophyta</taxon>
        <taxon>Magnoliopsida</taxon>
        <taxon>eudicotyledons</taxon>
        <taxon>Gunneridae</taxon>
        <taxon>Pentapetalae</taxon>
        <taxon>rosids</taxon>
        <taxon>fabids</taxon>
        <taxon>Fabales</taxon>
        <taxon>Fabaceae</taxon>
        <taxon>Papilionoideae</taxon>
        <taxon>50 kb inversion clade</taxon>
        <taxon>NPAAA clade</taxon>
        <taxon>indigoferoid/millettioid clade</taxon>
        <taxon>Phaseoleae</taxon>
        <taxon>Flemingia</taxon>
    </lineage>
</organism>
<keyword evidence="2" id="KW-1185">Reference proteome</keyword>
<dbReference type="CDD" id="cd23509">
    <property type="entry name" value="Gnk2-like"/>
    <property type="match status" value="1"/>
</dbReference>
<dbReference type="PANTHER" id="PTHR32099:SF110">
    <property type="entry name" value="CYSTEINE-RICH RECEPTOR-KINASE-LIKE PROTEIN"/>
    <property type="match status" value="1"/>
</dbReference>
<evidence type="ECO:0008006" key="3">
    <source>
        <dbReference type="Google" id="ProtNLM"/>
    </source>
</evidence>
<gene>
    <name evidence="1" type="ORF">Fmac_023399</name>
</gene>
<reference evidence="1 2" key="1">
    <citation type="submission" date="2024-08" db="EMBL/GenBank/DDBJ databases">
        <title>Insights into the chromosomal genome structure of Flemingia macrophylla.</title>
        <authorList>
            <person name="Ding Y."/>
            <person name="Zhao Y."/>
            <person name="Bi W."/>
            <person name="Wu M."/>
            <person name="Zhao G."/>
            <person name="Gong Y."/>
            <person name="Li W."/>
            <person name="Zhang P."/>
        </authorList>
    </citation>
    <scope>NUCLEOTIDE SEQUENCE [LARGE SCALE GENOMIC DNA]</scope>
    <source>
        <strain evidence="1">DYQJB</strain>
        <tissue evidence="1">Leaf</tissue>
    </source>
</reference>
<protein>
    <recommendedName>
        <fullName evidence="3">Gnk2-homologous domain-containing protein</fullName>
    </recommendedName>
</protein>
<sequence>MAHGPTFLSQDCSNNGTTANGTFQLNLRTLFSSLSSKATANSEFHNTTVTGRDPSDNTECSFSKQAVIWYDECMVRYSNRSFFSTVDTIPSVGLHNTANISNQASFMRLLFDTINQTAGKTAIGAKKYTINQINMSGVRSDKVVWWQKEVVLGLE</sequence>